<protein>
    <submittedName>
        <fullName evidence="10">Bifunctional glutamine-synthetase adenylyltransferase/deadenyltransferase</fullName>
    </submittedName>
</protein>
<dbReference type="InterPro" id="IPR023057">
    <property type="entry name" value="GlnE"/>
</dbReference>
<dbReference type="GO" id="GO:0005524">
    <property type="term" value="F:ATP binding"/>
    <property type="evidence" value="ECO:0007669"/>
    <property type="project" value="UniProtKB-KW"/>
</dbReference>
<reference evidence="10" key="1">
    <citation type="journal article" date="2021" name="PeerJ">
        <title>Extensive microbial diversity within the chicken gut microbiome revealed by metagenomics and culture.</title>
        <authorList>
            <person name="Gilroy R."/>
            <person name="Ravi A."/>
            <person name="Getino M."/>
            <person name="Pursley I."/>
            <person name="Horton D.L."/>
            <person name="Alikhan N.F."/>
            <person name="Baker D."/>
            <person name="Gharbi K."/>
            <person name="Hall N."/>
            <person name="Watson M."/>
            <person name="Adriaenssens E.M."/>
            <person name="Foster-Nyarko E."/>
            <person name="Jarju S."/>
            <person name="Secka A."/>
            <person name="Antonio M."/>
            <person name="Oren A."/>
            <person name="Chaudhuri R.R."/>
            <person name="La Ragione R."/>
            <person name="Hildebrand F."/>
            <person name="Pallen M.J."/>
        </authorList>
    </citation>
    <scope>NUCLEOTIDE SEQUENCE</scope>
    <source>
        <strain evidence="10">ChiGjej3B3-7470</strain>
    </source>
</reference>
<dbReference type="AlphaFoldDB" id="A0A921EPQ5"/>
<evidence type="ECO:0000256" key="1">
    <source>
        <dbReference type="ARBA" id="ARBA00022679"/>
    </source>
</evidence>
<dbReference type="PANTHER" id="PTHR30621">
    <property type="entry name" value="GLUTAMINE SYNTHETASE ADENYLYLTRANSFERASE"/>
    <property type="match status" value="1"/>
</dbReference>
<dbReference type="PANTHER" id="PTHR30621:SF0">
    <property type="entry name" value="BIFUNCTIONAL GLUTAMINE SYNTHETASE ADENYLYLTRANSFERASE_ADENYLYL-REMOVING ENZYME"/>
    <property type="match status" value="1"/>
</dbReference>
<evidence type="ECO:0000256" key="2">
    <source>
        <dbReference type="ARBA" id="ARBA00022695"/>
    </source>
</evidence>
<evidence type="ECO:0000256" key="5">
    <source>
        <dbReference type="ARBA" id="ARBA00022842"/>
    </source>
</evidence>
<evidence type="ECO:0000259" key="9">
    <source>
        <dbReference type="Pfam" id="PF08335"/>
    </source>
</evidence>
<dbReference type="GO" id="GO:0000820">
    <property type="term" value="P:regulation of glutamine family amino acid metabolic process"/>
    <property type="evidence" value="ECO:0007669"/>
    <property type="project" value="TreeGrafter"/>
</dbReference>
<name>A0A921EPQ5_9ACTN</name>
<evidence type="ECO:0000313" key="10">
    <source>
        <dbReference type="EMBL" id="HJE52378.1"/>
    </source>
</evidence>
<comment type="caution">
    <text evidence="10">The sequence shown here is derived from an EMBL/GenBank/DDBJ whole genome shotgun (WGS) entry which is preliminary data.</text>
</comment>
<feature type="domain" description="PII-uridylyltransferase/Glutamine-synthetase adenylyltransferase" evidence="9">
    <location>
        <begin position="105"/>
        <end position="232"/>
    </location>
</feature>
<dbReference type="Pfam" id="PF03710">
    <property type="entry name" value="GlnE"/>
    <property type="match status" value="1"/>
</dbReference>
<keyword evidence="6" id="KW-0511">Multifunctional enzyme</keyword>
<gene>
    <name evidence="10" type="ORF">K8V15_10480</name>
</gene>
<dbReference type="SUPFAM" id="SSF81593">
    <property type="entry name" value="Nucleotidyltransferase substrate binding subunit/domain"/>
    <property type="match status" value="1"/>
</dbReference>
<keyword evidence="5" id="KW-0460">Magnesium</keyword>
<feature type="non-terminal residue" evidence="10">
    <location>
        <position position="1"/>
    </location>
</feature>
<dbReference type="Gene3D" id="1.20.120.330">
    <property type="entry name" value="Nucleotidyltransferases domain 2"/>
    <property type="match status" value="1"/>
</dbReference>
<evidence type="ECO:0000256" key="7">
    <source>
        <dbReference type="SAM" id="MobiDB-lite"/>
    </source>
</evidence>
<reference evidence="10" key="2">
    <citation type="submission" date="2021-09" db="EMBL/GenBank/DDBJ databases">
        <authorList>
            <person name="Gilroy R."/>
        </authorList>
    </citation>
    <scope>NUCLEOTIDE SEQUENCE</scope>
    <source>
        <strain evidence="10">ChiGjej3B3-7470</strain>
    </source>
</reference>
<evidence type="ECO:0000256" key="4">
    <source>
        <dbReference type="ARBA" id="ARBA00022840"/>
    </source>
</evidence>
<evidence type="ECO:0000256" key="3">
    <source>
        <dbReference type="ARBA" id="ARBA00022741"/>
    </source>
</evidence>
<dbReference type="GO" id="GO:0005829">
    <property type="term" value="C:cytosol"/>
    <property type="evidence" value="ECO:0007669"/>
    <property type="project" value="TreeGrafter"/>
</dbReference>
<dbReference type="InterPro" id="IPR005190">
    <property type="entry name" value="GlnE_rpt_dom"/>
</dbReference>
<keyword evidence="1" id="KW-0808">Transferase</keyword>
<feature type="domain" description="Glutamate-ammonia ligase adenylyltransferase repeated" evidence="8">
    <location>
        <begin position="5"/>
        <end position="66"/>
    </location>
</feature>
<sequence>ADIVGKPGPDPALQIDTDLRPEGKGGPQVRTVSSYASYYEKWAATWERQMLLRARPGAGDLHLAEAVLADADPFRYPDGGPTRAQVAEIRKLKSRMETERIPRGVPRERHLKLGPGGLSDVEWTVQLLQLRHGYEHPGLRRTSTLDTLELLAKLELVTAQQATRMSEAWHRASMLRDAIMLVRGRASDSLPADVRELGAIAELLGYRSGEASWLLDDTRRLMRRSAETVDELFWRS</sequence>
<dbReference type="Gene3D" id="3.30.460.10">
    <property type="entry name" value="Beta Polymerase, domain 2"/>
    <property type="match status" value="1"/>
</dbReference>
<evidence type="ECO:0000256" key="6">
    <source>
        <dbReference type="ARBA" id="ARBA00023268"/>
    </source>
</evidence>
<dbReference type="EMBL" id="DYZF01000266">
    <property type="protein sequence ID" value="HJE52378.1"/>
    <property type="molecule type" value="Genomic_DNA"/>
</dbReference>
<evidence type="ECO:0000259" key="8">
    <source>
        <dbReference type="Pfam" id="PF03710"/>
    </source>
</evidence>
<dbReference type="SUPFAM" id="SSF81301">
    <property type="entry name" value="Nucleotidyltransferase"/>
    <property type="match status" value="1"/>
</dbReference>
<organism evidence="10 11">
    <name type="scientific">Tessaracoccus flavescens</name>
    <dbReference type="NCBI Taxonomy" id="399497"/>
    <lineage>
        <taxon>Bacteria</taxon>
        <taxon>Bacillati</taxon>
        <taxon>Actinomycetota</taxon>
        <taxon>Actinomycetes</taxon>
        <taxon>Propionibacteriales</taxon>
        <taxon>Propionibacteriaceae</taxon>
        <taxon>Tessaracoccus</taxon>
    </lineage>
</organism>
<keyword evidence="4" id="KW-0067">ATP-binding</keyword>
<feature type="region of interest" description="Disordered" evidence="7">
    <location>
        <begin position="1"/>
        <end position="28"/>
    </location>
</feature>
<dbReference type="GO" id="GO:0008882">
    <property type="term" value="F:[glutamate-ammonia-ligase] adenylyltransferase activity"/>
    <property type="evidence" value="ECO:0007669"/>
    <property type="project" value="InterPro"/>
</dbReference>
<keyword evidence="3" id="KW-0547">Nucleotide-binding</keyword>
<accession>A0A921EPQ5</accession>
<dbReference type="InterPro" id="IPR043519">
    <property type="entry name" value="NT_sf"/>
</dbReference>
<proteinExistence type="predicted"/>
<dbReference type="Pfam" id="PF08335">
    <property type="entry name" value="GlnD_UR_UTase"/>
    <property type="match status" value="1"/>
</dbReference>
<dbReference type="Proteomes" id="UP000712713">
    <property type="component" value="Unassembled WGS sequence"/>
</dbReference>
<evidence type="ECO:0000313" key="11">
    <source>
        <dbReference type="Proteomes" id="UP000712713"/>
    </source>
</evidence>
<keyword evidence="2 10" id="KW-0548">Nucleotidyltransferase</keyword>
<dbReference type="InterPro" id="IPR013546">
    <property type="entry name" value="PII_UdlTrfase/GS_AdlTrfase"/>
</dbReference>